<protein>
    <recommendedName>
        <fullName evidence="4">POTRA domain-containing protein</fullName>
    </recommendedName>
</protein>
<evidence type="ECO:0000256" key="3">
    <source>
        <dbReference type="SAM" id="MobiDB-lite"/>
    </source>
</evidence>
<evidence type="ECO:0000259" key="4">
    <source>
        <dbReference type="PROSITE" id="PS51779"/>
    </source>
</evidence>
<sequence length="225" mass="23331">MHRSLCFTLALLMTLYLAVLGTVCMEASAAGTSEGAGGPSAAAEGEVAEELASDEPSEGGTGAEEAPAALLPPSASEGDTEEGEGPLTAPESQALSGDEVEADAGGGEQVPSPAVIPPPIASIEVTGNQRIPGEDILGVITSEVGGMFSEEQVDQDREAVGSLGWFRRVAVQREIGEGGVHIVFRVEENPVISDVQFEGIRALTRDELMEVMETKPEQVYNAPLL</sequence>
<dbReference type="EMBL" id="BARS01003707">
    <property type="protein sequence ID" value="GAF85435.1"/>
    <property type="molecule type" value="Genomic_DNA"/>
</dbReference>
<feature type="compositionally biased region" description="Low complexity" evidence="3">
    <location>
        <begin position="63"/>
        <end position="77"/>
    </location>
</feature>
<dbReference type="Pfam" id="PF07244">
    <property type="entry name" value="POTRA"/>
    <property type="match status" value="1"/>
</dbReference>
<comment type="caution">
    <text evidence="5">The sequence shown here is derived from an EMBL/GenBank/DDBJ whole genome shotgun (WGS) entry which is preliminary data.</text>
</comment>
<name>X0UAB5_9ZZZZ</name>
<feature type="non-terminal residue" evidence="5">
    <location>
        <position position="225"/>
    </location>
</feature>
<dbReference type="PROSITE" id="PS51779">
    <property type="entry name" value="POTRA"/>
    <property type="match status" value="1"/>
</dbReference>
<dbReference type="InterPro" id="IPR034746">
    <property type="entry name" value="POTRA"/>
</dbReference>
<dbReference type="GO" id="GO:0019867">
    <property type="term" value="C:outer membrane"/>
    <property type="evidence" value="ECO:0007669"/>
    <property type="project" value="InterPro"/>
</dbReference>
<evidence type="ECO:0000256" key="1">
    <source>
        <dbReference type="ARBA" id="ARBA00004370"/>
    </source>
</evidence>
<organism evidence="5">
    <name type="scientific">marine sediment metagenome</name>
    <dbReference type="NCBI Taxonomy" id="412755"/>
    <lineage>
        <taxon>unclassified sequences</taxon>
        <taxon>metagenomes</taxon>
        <taxon>ecological metagenomes</taxon>
    </lineage>
</organism>
<gene>
    <name evidence="5" type="ORF">S01H1_07187</name>
</gene>
<dbReference type="AlphaFoldDB" id="X0UAB5"/>
<keyword evidence="2" id="KW-0472">Membrane</keyword>
<evidence type="ECO:0000313" key="5">
    <source>
        <dbReference type="EMBL" id="GAF85435.1"/>
    </source>
</evidence>
<dbReference type="Gene3D" id="3.10.20.310">
    <property type="entry name" value="membrane protein fhac"/>
    <property type="match status" value="1"/>
</dbReference>
<feature type="compositionally biased region" description="Low complexity" evidence="3">
    <location>
        <begin position="30"/>
        <end position="45"/>
    </location>
</feature>
<evidence type="ECO:0000256" key="2">
    <source>
        <dbReference type="ARBA" id="ARBA00023136"/>
    </source>
</evidence>
<comment type="subcellular location">
    <subcellularLocation>
        <location evidence="1">Membrane</location>
    </subcellularLocation>
</comment>
<reference evidence="5" key="1">
    <citation type="journal article" date="2014" name="Front. Microbiol.">
        <title>High frequency of phylogenetically diverse reductive dehalogenase-homologous genes in deep subseafloor sedimentary metagenomes.</title>
        <authorList>
            <person name="Kawai M."/>
            <person name="Futagami T."/>
            <person name="Toyoda A."/>
            <person name="Takaki Y."/>
            <person name="Nishi S."/>
            <person name="Hori S."/>
            <person name="Arai W."/>
            <person name="Tsubouchi T."/>
            <person name="Morono Y."/>
            <person name="Uchiyama I."/>
            <person name="Ito T."/>
            <person name="Fujiyama A."/>
            <person name="Inagaki F."/>
            <person name="Takami H."/>
        </authorList>
    </citation>
    <scope>NUCLEOTIDE SEQUENCE</scope>
    <source>
        <strain evidence="5">Expedition CK06-06</strain>
    </source>
</reference>
<dbReference type="InterPro" id="IPR010827">
    <property type="entry name" value="BamA/TamA_POTRA"/>
</dbReference>
<feature type="domain" description="POTRA" evidence="4">
    <location>
        <begin position="118"/>
        <end position="189"/>
    </location>
</feature>
<feature type="region of interest" description="Disordered" evidence="3">
    <location>
        <begin position="30"/>
        <end position="119"/>
    </location>
</feature>
<feature type="compositionally biased region" description="Acidic residues" evidence="3">
    <location>
        <begin position="46"/>
        <end position="57"/>
    </location>
</feature>
<accession>X0UAB5</accession>
<proteinExistence type="predicted"/>